<dbReference type="Gene3D" id="3.90.640.10">
    <property type="entry name" value="Actin, Chain A, domain 4"/>
    <property type="match status" value="1"/>
</dbReference>
<dbReference type="SMART" id="SM00268">
    <property type="entry name" value="ACTIN"/>
    <property type="match status" value="1"/>
</dbReference>
<comment type="caution">
    <text evidence="3">The sequence shown here is derived from an EMBL/GenBank/DDBJ whole genome shotgun (WGS) entry which is preliminary data.</text>
</comment>
<dbReference type="EMBL" id="MTYJ01000021">
    <property type="protein sequence ID" value="OQV21788.1"/>
    <property type="molecule type" value="Genomic_DNA"/>
</dbReference>
<dbReference type="AlphaFoldDB" id="A0A1W0X2W5"/>
<evidence type="ECO:0000313" key="4">
    <source>
        <dbReference type="Proteomes" id="UP000192578"/>
    </source>
</evidence>
<evidence type="ECO:0000256" key="2">
    <source>
        <dbReference type="RuleBase" id="RU000487"/>
    </source>
</evidence>
<dbReference type="FunFam" id="3.30.420.40:FF:000058">
    <property type="entry name" value="Putative actin-related protein 5"/>
    <property type="match status" value="1"/>
</dbReference>
<dbReference type="Gene3D" id="2.30.36.70">
    <property type="entry name" value="Actin, Chain A, domain 2"/>
    <property type="match status" value="1"/>
</dbReference>
<gene>
    <name evidence="3" type="ORF">BV898_04364</name>
</gene>
<dbReference type="InterPro" id="IPR004000">
    <property type="entry name" value="Actin"/>
</dbReference>
<evidence type="ECO:0000313" key="3">
    <source>
        <dbReference type="EMBL" id="OQV21788.1"/>
    </source>
</evidence>
<organism evidence="3 4">
    <name type="scientific">Hypsibius exemplaris</name>
    <name type="common">Freshwater tardigrade</name>
    <dbReference type="NCBI Taxonomy" id="2072580"/>
    <lineage>
        <taxon>Eukaryota</taxon>
        <taxon>Metazoa</taxon>
        <taxon>Ecdysozoa</taxon>
        <taxon>Tardigrada</taxon>
        <taxon>Eutardigrada</taxon>
        <taxon>Parachela</taxon>
        <taxon>Hypsibioidea</taxon>
        <taxon>Hypsibiidae</taxon>
        <taxon>Hypsibius</taxon>
    </lineage>
</organism>
<name>A0A1W0X2W5_HYPEX</name>
<keyword evidence="1" id="KW-0963">Cytoplasm</keyword>
<reference evidence="4" key="1">
    <citation type="submission" date="2017-01" db="EMBL/GenBank/DDBJ databases">
        <title>Comparative genomics of anhydrobiosis in the tardigrade Hypsibius dujardini.</title>
        <authorList>
            <person name="Yoshida Y."/>
            <person name="Koutsovoulos G."/>
            <person name="Laetsch D."/>
            <person name="Stevens L."/>
            <person name="Kumar S."/>
            <person name="Horikawa D."/>
            <person name="Ishino K."/>
            <person name="Komine S."/>
            <person name="Tomita M."/>
            <person name="Blaxter M."/>
            <person name="Arakawa K."/>
        </authorList>
    </citation>
    <scope>NUCLEOTIDE SEQUENCE [LARGE SCALE GENOMIC DNA]</scope>
    <source>
        <strain evidence="4">Z151</strain>
    </source>
</reference>
<dbReference type="OrthoDB" id="5132116at2759"/>
<dbReference type="Proteomes" id="UP000192578">
    <property type="component" value="Unassembled WGS sequence"/>
</dbReference>
<dbReference type="PANTHER" id="PTHR11937">
    <property type="entry name" value="ACTIN"/>
    <property type="match status" value="1"/>
</dbReference>
<evidence type="ECO:0000256" key="1">
    <source>
        <dbReference type="ARBA" id="ARBA00023212"/>
    </source>
</evidence>
<sequence length="487" mass="54196">MRVPRQSHKEIIFRFPFFKDIAKFTMSNTSQLLVGGDDVNAVVIDYGSNSIRYGHAGEDAPTLCISTSLGVVDEILKATEAMEVDDVPREKIIRDGNAENINGNAAVPEAPSPAKKTRQYIVDPLALVNPRERMEIESDVIVDGMIENFESFEAILEYALKKHRPIDPTHHPLLFSEPLWNTSKKRELLCELVFEKFQSSAFFTIKSPVLTCFAHGKSTGLVLDSGKIHTSAVAVHEGFCLGPTLVRSPLGGEFITTECRKELDKIKIDLTPQYLIKSKDVVDLDQPPKWTKKSNQPKATPSFHELKVRSVVEDFKQVLTVSDAPLVDVNKDNLDSKEYEFPTGYHSLFGVERYQIPEYLFDPTQIRSANPPQSSTLGVSNLIQNCLSITDPDIRPQMWSNIIVSGGNSCIHGFLERVSADCTRRSTSSMKLKCVVTAGGPERATERLFAPWTGGSILGSLGTFQNMWISRNDYEETGKVVVAKKCP</sequence>
<protein>
    <submittedName>
        <fullName evidence="3">Actin-like protein 6A</fullName>
    </submittedName>
</protein>
<dbReference type="InterPro" id="IPR004001">
    <property type="entry name" value="Actin_CS"/>
</dbReference>
<dbReference type="InterPro" id="IPR043129">
    <property type="entry name" value="ATPase_NBD"/>
</dbReference>
<accession>A0A1W0X2W5</accession>
<keyword evidence="1" id="KW-0206">Cytoskeleton</keyword>
<comment type="similarity">
    <text evidence="2">Belongs to the actin family.</text>
</comment>
<dbReference type="Gene3D" id="3.30.420.40">
    <property type="match status" value="2"/>
</dbReference>
<dbReference type="CDD" id="cd13395">
    <property type="entry name" value="ASKHA_NBD_Arp4_ACTL6-like"/>
    <property type="match status" value="1"/>
</dbReference>
<dbReference type="SUPFAM" id="SSF53067">
    <property type="entry name" value="Actin-like ATPase domain"/>
    <property type="match status" value="2"/>
</dbReference>
<proteinExistence type="inferred from homology"/>
<keyword evidence="4" id="KW-1185">Reference proteome</keyword>
<dbReference type="Pfam" id="PF00022">
    <property type="entry name" value="Actin"/>
    <property type="match status" value="1"/>
</dbReference>
<dbReference type="PROSITE" id="PS00432">
    <property type="entry name" value="ACTINS_2"/>
    <property type="match status" value="1"/>
</dbReference>